<dbReference type="PROSITE" id="PS51464">
    <property type="entry name" value="SIS"/>
    <property type="match status" value="1"/>
</dbReference>
<accession>A0A2Z2PIR5</accession>
<evidence type="ECO:0000313" key="3">
    <source>
        <dbReference type="EMBL" id="ASK41342.1"/>
    </source>
</evidence>
<dbReference type="AlphaFoldDB" id="A0A2Z2PIR5"/>
<dbReference type="SUPFAM" id="SSF53697">
    <property type="entry name" value="SIS domain"/>
    <property type="match status" value="1"/>
</dbReference>
<reference evidence="2" key="1">
    <citation type="submission" date="2016-10" db="EMBL/GenBank/DDBJ databases">
        <title>Agrobacterium Ti plasmids: Classification based on T-DNA and Vir regions organization.</title>
        <authorList>
            <person name="Nabi N."/>
            <person name="Vial L."/>
            <person name="Ben Hafsa A."/>
            <person name="Chapulliot D."/>
            <person name="Berard A."/>
            <person name="Chauveau A."/>
            <person name="Le Paslier M.-C."/>
            <person name="Harzallah Skhiri F."/>
            <person name="Brunel D."/>
            <person name="Nesme X."/>
            <person name="Chaouachi M."/>
        </authorList>
    </citation>
    <scope>NUCLEOTIDE SEQUENCE</scope>
    <source>
        <strain evidence="2">AR125</strain>
        <strain evidence="3">CFBP5499</strain>
        <plasmid evidence="2">pTi_AR125</plasmid>
        <plasmid evidence="3">pTi_CFBP5499</plasmid>
    </source>
</reference>
<geneLocation type="plasmid" evidence="2">
    <name>pTi_AR125</name>
</geneLocation>
<dbReference type="InterPro" id="IPR001347">
    <property type="entry name" value="SIS_dom"/>
</dbReference>
<dbReference type="RefSeq" id="WP_080830649.1">
    <property type="nucleotide sequence ID" value="NZ_KY000025.1"/>
</dbReference>
<dbReference type="GO" id="GO:1901135">
    <property type="term" value="P:carbohydrate derivative metabolic process"/>
    <property type="evidence" value="ECO:0007669"/>
    <property type="project" value="InterPro"/>
</dbReference>
<dbReference type="EMBL" id="KY000025">
    <property type="protein sequence ID" value="ASK40579.1"/>
    <property type="molecule type" value="Genomic_DNA"/>
</dbReference>
<protein>
    <recommendedName>
        <fullName evidence="1">SIS domain-containing protein</fullName>
    </recommendedName>
</protein>
<geneLocation type="plasmid" evidence="3">
    <name>pTi_CFBP5499</name>
</geneLocation>
<dbReference type="InterPro" id="IPR046348">
    <property type="entry name" value="SIS_dom_sf"/>
</dbReference>
<dbReference type="EMBL" id="KY000029">
    <property type="protein sequence ID" value="ASK41342.1"/>
    <property type="molecule type" value="Genomic_DNA"/>
</dbReference>
<evidence type="ECO:0000259" key="1">
    <source>
        <dbReference type="PROSITE" id="PS51464"/>
    </source>
</evidence>
<sequence length="359" mass="38809">MDLLYAPHSNGAEEMAKQLGPILTQLEGAANAGRLASFGLNQVLFVSAGAGLAIANSLKAYAVNVAKNLHYDSHASAAFVDMLTTNSSMAGASDTLVVLSSKSGRTRETVEAAKLLKRRACRTVVITMYKDAPLASFGHPAFFIGETTQAFHATHMLMSSFLGGILEMKESWSFMPALASSLKALPAALFHAAKKGVTMGEEFAKDFEEQVPLYFISSGSAVLASHVHGLCVLQEKLGLDVHVVQASDFFHSVLETVRPNTPARYILIIPEDGSRGRMLDVETFFETVAQDLEVSFEIIDTKHLDSSGIDPESLKILGPLLCQAFLTPWAPAIANATNKTMNDPLLHMGKFEYYNCYKG</sequence>
<evidence type="ECO:0000313" key="2">
    <source>
        <dbReference type="EMBL" id="ASK40579.1"/>
    </source>
</evidence>
<keyword evidence="2" id="KW-0614">Plasmid</keyword>
<name>A0A2Z2PIR5_9HYPH</name>
<dbReference type="GO" id="GO:0097367">
    <property type="term" value="F:carbohydrate derivative binding"/>
    <property type="evidence" value="ECO:0007669"/>
    <property type="project" value="InterPro"/>
</dbReference>
<proteinExistence type="predicted"/>
<dbReference type="Pfam" id="PF01380">
    <property type="entry name" value="SIS"/>
    <property type="match status" value="1"/>
</dbReference>
<organism evidence="2">
    <name type="scientific">Agrobacterium genomosp. 6</name>
    <dbReference type="NCBI Taxonomy" id="1183411"/>
    <lineage>
        <taxon>Bacteria</taxon>
        <taxon>Pseudomonadati</taxon>
        <taxon>Pseudomonadota</taxon>
        <taxon>Alphaproteobacteria</taxon>
        <taxon>Hyphomicrobiales</taxon>
        <taxon>Rhizobiaceae</taxon>
        <taxon>Rhizobium/Agrobacterium group</taxon>
        <taxon>Agrobacterium</taxon>
        <taxon>Agrobacterium tumefaciens complex</taxon>
    </lineage>
</organism>
<feature type="domain" description="SIS" evidence="1">
    <location>
        <begin position="31"/>
        <end position="170"/>
    </location>
</feature>
<dbReference type="Gene3D" id="3.40.50.10490">
    <property type="entry name" value="Glucose-6-phosphate isomerase like protein, domain 1"/>
    <property type="match status" value="2"/>
</dbReference>